<reference evidence="3 4" key="1">
    <citation type="journal article" date="2015" name="Genome Biol. Evol.">
        <title>Comparative Genomics of a Bacterivorous Green Alga Reveals Evolutionary Causalities and Consequences of Phago-Mixotrophic Mode of Nutrition.</title>
        <authorList>
            <person name="Burns J.A."/>
            <person name="Paasch A."/>
            <person name="Narechania A."/>
            <person name="Kim E."/>
        </authorList>
    </citation>
    <scope>NUCLEOTIDE SEQUENCE [LARGE SCALE GENOMIC DNA]</scope>
    <source>
        <strain evidence="3 4">PLY_AMNH</strain>
    </source>
</reference>
<keyword evidence="4" id="KW-1185">Reference proteome</keyword>
<feature type="region of interest" description="Disordered" evidence="1">
    <location>
        <begin position="49"/>
        <end position="74"/>
    </location>
</feature>
<sequence>MLSLTLPLTLVLHSLPACVAWVEPEEAAFLQRRIEKLGETILPRRSFEYKGHEGSSQPFASPPDSSSDDNEAASQRVYRQDFAHTVKSGKRLNFSYEMHVPEELHSLDSEKHIGNHILSLECHFNTLPKSETSSGRKAYNVLFLKINISATSNSTSDMTGNPSQSFAQSRQDVLAVAVQEAAVMTAQAVRVECISQMADTVSSAPKTGSIMDIAGAVSTALMRILDRASPVIGCAKVVTVLAVAVQEAAMMTAQAVRAESISQMADTVSSAPKTGSIMDIAGAVSTALMRILDRAPTVIGCAKVVTVLAIAVREAVLTTAQAVRAESISQMADTVSSAPKTGSIMDIAGAVSTAITRILDRASPVVGCAKVVTVHVARVMDRGQVNAQPVMEILHMDTHGMDTNIVQNAPTNGKNKTTAQLAAIATLKTGLLMLMKRTSACDAMKVVQPAMATDLGTALLACQGEGIDFGEGTAEVYMWSSTFDHLENQMVERAVGLPCVQEVGRTYEYSFQIGAVAIGQGIRVGAWEWDDDTGWSDDSLGDKWILPEDFEQSDPLLTLNTFKDTTFTLRCRGCSQLTGTKPEPFISENPAQTWTVDDLIDEAKEQTGFKLGYMITLDMITEVEVDAELEAETGFDMTWHMQYGYAYTYDTGPVTFAQDSSTTYTAHPTNIQGEVVAAVDIALKPYIAIGIWASAALAVAEASSTLTTEVFLHADIKGSLSATTSVEVTDDYQAFEIEYGSCGEKHNLEYALTSGLRNSLFEMGYTASLGWANDGSGESDGDTFTGYVWANKWGPWDKEYLDTSWNLALIMVIALAKATLDIIQ</sequence>
<gene>
    <name evidence="3" type="ORF">CYMTET_55049</name>
</gene>
<feature type="chain" id="PRO_5042058502" evidence="2">
    <location>
        <begin position="21"/>
        <end position="824"/>
    </location>
</feature>
<evidence type="ECO:0000313" key="4">
    <source>
        <dbReference type="Proteomes" id="UP001190700"/>
    </source>
</evidence>
<dbReference type="Proteomes" id="UP001190700">
    <property type="component" value="Unassembled WGS sequence"/>
</dbReference>
<protein>
    <submittedName>
        <fullName evidence="3">Uncharacterized protein</fullName>
    </submittedName>
</protein>
<evidence type="ECO:0000313" key="3">
    <source>
        <dbReference type="EMBL" id="KAK3234704.1"/>
    </source>
</evidence>
<evidence type="ECO:0000256" key="1">
    <source>
        <dbReference type="SAM" id="MobiDB-lite"/>
    </source>
</evidence>
<name>A0AAE0BEV5_9CHLO</name>
<feature type="signal peptide" evidence="2">
    <location>
        <begin position="1"/>
        <end position="20"/>
    </location>
</feature>
<organism evidence="3 4">
    <name type="scientific">Cymbomonas tetramitiformis</name>
    <dbReference type="NCBI Taxonomy" id="36881"/>
    <lineage>
        <taxon>Eukaryota</taxon>
        <taxon>Viridiplantae</taxon>
        <taxon>Chlorophyta</taxon>
        <taxon>Pyramimonadophyceae</taxon>
        <taxon>Pyramimonadales</taxon>
        <taxon>Pyramimonadaceae</taxon>
        <taxon>Cymbomonas</taxon>
    </lineage>
</organism>
<comment type="caution">
    <text evidence="3">The sequence shown here is derived from an EMBL/GenBank/DDBJ whole genome shotgun (WGS) entry which is preliminary data.</text>
</comment>
<evidence type="ECO:0000256" key="2">
    <source>
        <dbReference type="SAM" id="SignalP"/>
    </source>
</evidence>
<accession>A0AAE0BEV5</accession>
<keyword evidence="2" id="KW-0732">Signal</keyword>
<dbReference type="EMBL" id="LGRX02035481">
    <property type="protein sequence ID" value="KAK3234704.1"/>
    <property type="molecule type" value="Genomic_DNA"/>
</dbReference>
<proteinExistence type="predicted"/>
<dbReference type="AlphaFoldDB" id="A0AAE0BEV5"/>
<feature type="compositionally biased region" description="Low complexity" evidence="1">
    <location>
        <begin position="55"/>
        <end position="65"/>
    </location>
</feature>